<proteinExistence type="predicted"/>
<dbReference type="RefSeq" id="WP_265787868.1">
    <property type="nucleotide sequence ID" value="NZ_BAABRS010000001.1"/>
</dbReference>
<keyword evidence="1" id="KW-0472">Membrane</keyword>
<evidence type="ECO:0000313" key="3">
    <source>
        <dbReference type="Proteomes" id="UP001207337"/>
    </source>
</evidence>
<evidence type="ECO:0000313" key="2">
    <source>
        <dbReference type="EMBL" id="MCW9712141.1"/>
    </source>
</evidence>
<evidence type="ECO:0000256" key="1">
    <source>
        <dbReference type="SAM" id="Phobius"/>
    </source>
</evidence>
<organism evidence="2 3">
    <name type="scientific">Fodinibius salicampi</name>
    <dbReference type="NCBI Taxonomy" id="1920655"/>
    <lineage>
        <taxon>Bacteria</taxon>
        <taxon>Pseudomonadati</taxon>
        <taxon>Balneolota</taxon>
        <taxon>Balneolia</taxon>
        <taxon>Balneolales</taxon>
        <taxon>Balneolaceae</taxon>
        <taxon>Fodinibius</taxon>
    </lineage>
</organism>
<keyword evidence="1" id="KW-1133">Transmembrane helix</keyword>
<reference evidence="2 3" key="1">
    <citation type="submission" date="2021-11" db="EMBL/GenBank/DDBJ databases">
        <title>Aliifidinibius sp. nov., a new bacterium isolated from saline soil.</title>
        <authorList>
            <person name="Galisteo C."/>
            <person name="De La Haba R."/>
            <person name="Sanchez-Porro C."/>
            <person name="Ventosa A."/>
        </authorList>
    </citation>
    <scope>NUCLEOTIDE SEQUENCE [LARGE SCALE GENOMIC DNA]</scope>
    <source>
        <strain evidence="2 3">KACC 190600</strain>
    </source>
</reference>
<dbReference type="EMBL" id="JAJNDC010000001">
    <property type="protein sequence ID" value="MCW9712141.1"/>
    <property type="molecule type" value="Genomic_DNA"/>
</dbReference>
<dbReference type="Proteomes" id="UP001207337">
    <property type="component" value="Unassembled WGS sequence"/>
</dbReference>
<keyword evidence="3" id="KW-1185">Reference proteome</keyword>
<sequence length="83" mass="10115">MFILNGNFYPISYEEAAMIKPMFGHRPRPKKFDYPFRHHDPEKEKSRKERIQIRRSHKKYHQGRSVLMYALGLSLVIYIMYLL</sequence>
<keyword evidence="1" id="KW-0812">Transmembrane</keyword>
<name>A0ABT3PWG3_9BACT</name>
<gene>
    <name evidence="2" type="ORF">LQ318_04405</name>
</gene>
<protein>
    <submittedName>
        <fullName evidence="2">Uncharacterized protein</fullName>
    </submittedName>
</protein>
<comment type="caution">
    <text evidence="2">The sequence shown here is derived from an EMBL/GenBank/DDBJ whole genome shotgun (WGS) entry which is preliminary data.</text>
</comment>
<accession>A0ABT3PWG3</accession>
<feature type="transmembrane region" description="Helical" evidence="1">
    <location>
        <begin position="65"/>
        <end position="82"/>
    </location>
</feature>